<dbReference type="SMART" id="SM00332">
    <property type="entry name" value="PP2Cc"/>
    <property type="match status" value="1"/>
</dbReference>
<feature type="domain" description="PPM-type phosphatase" evidence="3">
    <location>
        <begin position="259"/>
        <end position="511"/>
    </location>
</feature>
<feature type="region of interest" description="Disordered" evidence="1">
    <location>
        <begin position="673"/>
        <end position="712"/>
    </location>
</feature>
<dbReference type="SMART" id="SM00331">
    <property type="entry name" value="PP2C_SIG"/>
    <property type="match status" value="1"/>
</dbReference>
<keyword evidence="2" id="KW-0812">Transmembrane</keyword>
<evidence type="ECO:0000256" key="1">
    <source>
        <dbReference type="SAM" id="MobiDB-lite"/>
    </source>
</evidence>
<feature type="transmembrane region" description="Helical" evidence="2">
    <location>
        <begin position="566"/>
        <end position="587"/>
    </location>
</feature>
<reference evidence="4" key="1">
    <citation type="submission" date="2021-02" db="EMBL/GenBank/DDBJ databases">
        <title>Metagenome analyses of Stigonema ocellatum DSM 106950, Chlorogloea purpurea SAG 13.99 and Gomphosphaeria aponina DSM 107014.</title>
        <authorList>
            <person name="Marter P."/>
            <person name="Huang S."/>
        </authorList>
    </citation>
    <scope>NUCLEOTIDE SEQUENCE</scope>
    <source>
        <strain evidence="4">JP213</strain>
    </source>
</reference>
<dbReference type="InterPro" id="IPR036457">
    <property type="entry name" value="PPM-type-like_dom_sf"/>
</dbReference>
<name>A0A941JNJ7_9CHRO</name>
<protein>
    <submittedName>
        <fullName evidence="4">Protein phosphatase 2C domain-containing protein</fullName>
    </submittedName>
</protein>
<sequence>MGKSVAKIQCSNNNCQAFNALSSKFCSECSTPRCVRYLRGIGEGIKGYKVGELIGDRYVYQGQSVVLDTLPKQVPALSEKIPDRIITYLKLFGYRLHIPQVYGLLHEKSETWLLEYGSLPLKSSGELEYQELLPELTKVWQKATGLRQLNWLWQLARLWKPLENKGVTSSLLNASLLRVNGPIIQLLELQPDEEKPTLKQLGELWSAWKLPSSSPIGQFWEKVCELLVEDRVREPEKLVEMLEIGMEQWGQWQERTYNIISATEAGKVREHNEDACYPPPGKKVSATGGRDGLAIVCDGLGGQAGGEIASELAINSLREKLTLDSENPPANIQKLKEAIAVANDLISDRNDRENRYERERMGTTLVMTFPEQHEMYLANVGDSRIYLITSTGCHQITIDDDLASREVRLGYSLYRDVLQYPNSGALVQALGMSSADTLHTNVQRWVLDADCVFLLCSDGLSDYERVEEYWESEILPILNHKISIEQAAERLMAIANEKNGHDNITIALVHCEVKQSEAKDKKLLWSELQSSMPTISNLEPTATVQEVSQAPTQPISPPPPSSRSPWELIVISIGLLGLGIGIFYFLFPEKINSFMGGKNTVDNSPISNPPPPITPHAENEQFIRVIEMIELEIDGKTVEIPVGSILQKVVAGNPEILPAYQVCKIADNPDSELKDVEGKTGKIEKGKESEIQEKIQKAENLPKEELGECGTK</sequence>
<dbReference type="Gene3D" id="3.60.40.10">
    <property type="entry name" value="PPM-type phosphatase domain"/>
    <property type="match status" value="1"/>
</dbReference>
<evidence type="ECO:0000313" key="4">
    <source>
        <dbReference type="EMBL" id="MBR8829409.1"/>
    </source>
</evidence>
<keyword evidence="2" id="KW-0472">Membrane</keyword>
<dbReference type="PROSITE" id="PS51746">
    <property type="entry name" value="PPM_2"/>
    <property type="match status" value="1"/>
</dbReference>
<organism evidence="4 5">
    <name type="scientific">Gomphosphaeria aponina SAG 52.96 = DSM 107014</name>
    <dbReference type="NCBI Taxonomy" id="1521640"/>
    <lineage>
        <taxon>Bacteria</taxon>
        <taxon>Bacillati</taxon>
        <taxon>Cyanobacteriota</taxon>
        <taxon>Cyanophyceae</taxon>
        <taxon>Oscillatoriophycideae</taxon>
        <taxon>Chroococcales</taxon>
        <taxon>Gomphosphaeriaceae</taxon>
        <taxon>Gomphosphaeria</taxon>
    </lineage>
</organism>
<keyword evidence="2" id="KW-1133">Transmembrane helix</keyword>
<dbReference type="InterPro" id="IPR001932">
    <property type="entry name" value="PPM-type_phosphatase-like_dom"/>
</dbReference>
<dbReference type="Pfam" id="PF13672">
    <property type="entry name" value="PP2C_2"/>
    <property type="match status" value="1"/>
</dbReference>
<dbReference type="SUPFAM" id="SSF81606">
    <property type="entry name" value="PP2C-like"/>
    <property type="match status" value="1"/>
</dbReference>
<gene>
    <name evidence="4" type="ORF">DSM107014_16175</name>
</gene>
<proteinExistence type="predicted"/>
<dbReference type="EMBL" id="JADQBC010000132">
    <property type="protein sequence ID" value="MBR8829409.1"/>
    <property type="molecule type" value="Genomic_DNA"/>
</dbReference>
<dbReference type="CDD" id="cd00143">
    <property type="entry name" value="PP2Cc"/>
    <property type="match status" value="1"/>
</dbReference>
<dbReference type="AlphaFoldDB" id="A0A941JNJ7"/>
<feature type="region of interest" description="Disordered" evidence="1">
    <location>
        <begin position="543"/>
        <end position="563"/>
    </location>
</feature>
<dbReference type="Proteomes" id="UP000767446">
    <property type="component" value="Unassembled WGS sequence"/>
</dbReference>
<evidence type="ECO:0000259" key="3">
    <source>
        <dbReference type="PROSITE" id="PS51746"/>
    </source>
</evidence>
<evidence type="ECO:0000313" key="5">
    <source>
        <dbReference type="Proteomes" id="UP000767446"/>
    </source>
</evidence>
<comment type="caution">
    <text evidence="4">The sequence shown here is derived from an EMBL/GenBank/DDBJ whole genome shotgun (WGS) entry which is preliminary data.</text>
</comment>
<accession>A0A941JNJ7</accession>
<evidence type="ECO:0000256" key="2">
    <source>
        <dbReference type="SAM" id="Phobius"/>
    </source>
</evidence>